<feature type="transmembrane region" description="Helical" evidence="1">
    <location>
        <begin position="87"/>
        <end position="104"/>
    </location>
</feature>
<keyword evidence="1" id="KW-0472">Membrane</keyword>
<evidence type="ECO:0000313" key="2">
    <source>
        <dbReference type="EMBL" id="CAA2993917.1"/>
    </source>
</evidence>
<organism evidence="2 3">
    <name type="scientific">Olea europaea subsp. europaea</name>
    <dbReference type="NCBI Taxonomy" id="158383"/>
    <lineage>
        <taxon>Eukaryota</taxon>
        <taxon>Viridiplantae</taxon>
        <taxon>Streptophyta</taxon>
        <taxon>Embryophyta</taxon>
        <taxon>Tracheophyta</taxon>
        <taxon>Spermatophyta</taxon>
        <taxon>Magnoliopsida</taxon>
        <taxon>eudicotyledons</taxon>
        <taxon>Gunneridae</taxon>
        <taxon>Pentapetalae</taxon>
        <taxon>asterids</taxon>
        <taxon>lamiids</taxon>
        <taxon>Lamiales</taxon>
        <taxon>Oleaceae</taxon>
        <taxon>Oleeae</taxon>
        <taxon>Olea</taxon>
    </lineage>
</organism>
<sequence>MNDVVVAMLMPLQRSDLCTLLQHGDNTTTVQAPTFVHYSTRCSLCPVGLSFIASAPAGAALGSSPSSGALISQMNCRICIARYKRRCQWVLLLILDMSMMMSLIQP</sequence>
<dbReference type="EMBL" id="CACTIH010005460">
    <property type="protein sequence ID" value="CAA2993917.1"/>
    <property type="molecule type" value="Genomic_DNA"/>
</dbReference>
<proteinExistence type="predicted"/>
<evidence type="ECO:0000313" key="3">
    <source>
        <dbReference type="Proteomes" id="UP000594638"/>
    </source>
</evidence>
<protein>
    <submittedName>
        <fullName evidence="2">Uncharacterized protein</fullName>
    </submittedName>
</protein>
<keyword evidence="3" id="KW-1185">Reference proteome</keyword>
<dbReference type="Proteomes" id="UP000594638">
    <property type="component" value="Unassembled WGS sequence"/>
</dbReference>
<accession>A0A8S0SQM1</accession>
<comment type="caution">
    <text evidence="2">The sequence shown here is derived from an EMBL/GenBank/DDBJ whole genome shotgun (WGS) entry which is preliminary data.</text>
</comment>
<keyword evidence="1" id="KW-0812">Transmembrane</keyword>
<evidence type="ECO:0000256" key="1">
    <source>
        <dbReference type="SAM" id="Phobius"/>
    </source>
</evidence>
<keyword evidence="1" id="KW-1133">Transmembrane helix</keyword>
<dbReference type="Gramene" id="OE9A028105T1">
    <property type="protein sequence ID" value="OE9A028105C1"/>
    <property type="gene ID" value="OE9A028105"/>
</dbReference>
<name>A0A8S0SQM1_OLEEU</name>
<reference evidence="2 3" key="1">
    <citation type="submission" date="2019-12" db="EMBL/GenBank/DDBJ databases">
        <authorList>
            <person name="Alioto T."/>
            <person name="Alioto T."/>
            <person name="Gomez Garrido J."/>
        </authorList>
    </citation>
    <scope>NUCLEOTIDE SEQUENCE [LARGE SCALE GENOMIC DNA]</scope>
</reference>
<gene>
    <name evidence="2" type="ORF">OLEA9_A028105</name>
</gene>
<dbReference type="AlphaFoldDB" id="A0A8S0SQM1"/>